<sequence length="166" mass="19267">MSSMKKKRIVLTEQSGFTLLEAIFTIFIITVVISLLPLMYYWLFAIDRSLSPEEDFEWNIFLIQLRDELAAADSFRNGSERIYLLKNRVSIKYERHSWNIRRQVGDMGHEVVLQNVRRFEVKEEAPMLAIHVEFLNGTKEEARFLMPAGEEGSTSIVNEDPSSPSH</sequence>
<proteinExistence type="predicted"/>
<dbReference type="Pfam" id="PF07963">
    <property type="entry name" value="N_methyl"/>
    <property type="match status" value="1"/>
</dbReference>
<dbReference type="PROSITE" id="PS00409">
    <property type="entry name" value="PROKAR_NTER_METHYL"/>
    <property type="match status" value="1"/>
</dbReference>
<dbReference type="InterPro" id="IPR016977">
    <property type="entry name" value="ComGF"/>
</dbReference>
<evidence type="ECO:0008006" key="6">
    <source>
        <dbReference type="Google" id="ProtNLM"/>
    </source>
</evidence>
<keyword evidence="2" id="KW-0178">Competence</keyword>
<dbReference type="Pfam" id="PF15980">
    <property type="entry name" value="ComGF"/>
    <property type="match status" value="1"/>
</dbReference>
<keyword evidence="3" id="KW-0472">Membrane</keyword>
<feature type="transmembrane region" description="Helical" evidence="3">
    <location>
        <begin position="20"/>
        <end position="43"/>
    </location>
</feature>
<comment type="caution">
    <text evidence="4">The sequence shown here is derived from an EMBL/GenBank/DDBJ whole genome shotgun (WGS) entry which is preliminary data.</text>
</comment>
<evidence type="ECO:0000256" key="1">
    <source>
        <dbReference type="ARBA" id="ARBA00004241"/>
    </source>
</evidence>
<keyword evidence="5" id="KW-1185">Reference proteome</keyword>
<keyword evidence="3" id="KW-0812">Transmembrane</keyword>
<keyword evidence="3" id="KW-1133">Transmembrane helix</keyword>
<organism evidence="4 5">
    <name type="scientific">Siminovitchia fordii</name>
    <dbReference type="NCBI Taxonomy" id="254759"/>
    <lineage>
        <taxon>Bacteria</taxon>
        <taxon>Bacillati</taxon>
        <taxon>Bacillota</taxon>
        <taxon>Bacilli</taxon>
        <taxon>Bacillales</taxon>
        <taxon>Bacillaceae</taxon>
        <taxon>Siminovitchia</taxon>
    </lineage>
</organism>
<comment type="subcellular location">
    <subcellularLocation>
        <location evidence="1">Cell surface</location>
    </subcellularLocation>
</comment>
<dbReference type="EMBL" id="BOQT01000003">
    <property type="protein sequence ID" value="GIN19981.1"/>
    <property type="molecule type" value="Genomic_DNA"/>
</dbReference>
<gene>
    <name evidence="4" type="ORF">J1TS3_11150</name>
</gene>
<dbReference type="InterPro" id="IPR012902">
    <property type="entry name" value="N_methyl_site"/>
</dbReference>
<evidence type="ECO:0000313" key="5">
    <source>
        <dbReference type="Proteomes" id="UP000680279"/>
    </source>
</evidence>
<dbReference type="NCBIfam" id="NF041002">
    <property type="entry name" value="pilin_ComGF"/>
    <property type="match status" value="1"/>
</dbReference>
<reference evidence="4 5" key="1">
    <citation type="submission" date="2021-03" db="EMBL/GenBank/DDBJ databases">
        <title>Antimicrobial resistance genes in bacteria isolated from Japanese honey, and their potential for conferring macrolide and lincosamide resistance in the American foulbrood pathogen Paenibacillus larvae.</title>
        <authorList>
            <person name="Okamoto M."/>
            <person name="Kumagai M."/>
            <person name="Kanamori H."/>
            <person name="Takamatsu D."/>
        </authorList>
    </citation>
    <scope>NUCLEOTIDE SEQUENCE [LARGE SCALE GENOMIC DNA]</scope>
    <source>
        <strain evidence="4 5">J1TS3</strain>
    </source>
</reference>
<evidence type="ECO:0000313" key="4">
    <source>
        <dbReference type="EMBL" id="GIN19981.1"/>
    </source>
</evidence>
<name>A0ABQ4K2I9_9BACI</name>
<evidence type="ECO:0000256" key="3">
    <source>
        <dbReference type="SAM" id="Phobius"/>
    </source>
</evidence>
<dbReference type="Proteomes" id="UP000680279">
    <property type="component" value="Unassembled WGS sequence"/>
</dbReference>
<evidence type="ECO:0000256" key="2">
    <source>
        <dbReference type="ARBA" id="ARBA00023287"/>
    </source>
</evidence>
<accession>A0ABQ4K2I9</accession>
<protein>
    <recommendedName>
        <fullName evidence="6">Prepilin-type N-terminal cleavage/methylation domain-containing protein</fullName>
    </recommendedName>
</protein>